<reference evidence="1" key="2">
    <citation type="journal article" date="2022" name="New Phytol.">
        <title>Evolutionary transition to the ectomycorrhizal habit in the genomes of a hyperdiverse lineage of mushroom-forming fungi.</title>
        <authorList>
            <person name="Looney B."/>
            <person name="Miyauchi S."/>
            <person name="Morin E."/>
            <person name="Drula E."/>
            <person name="Courty P.E."/>
            <person name="Kohler A."/>
            <person name="Kuo A."/>
            <person name="LaButti K."/>
            <person name="Pangilinan J."/>
            <person name="Lipzen A."/>
            <person name="Riley R."/>
            <person name="Andreopoulos W."/>
            <person name="He G."/>
            <person name="Johnson J."/>
            <person name="Nolan M."/>
            <person name="Tritt A."/>
            <person name="Barry K.W."/>
            <person name="Grigoriev I.V."/>
            <person name="Nagy L.G."/>
            <person name="Hibbett D."/>
            <person name="Henrissat B."/>
            <person name="Matheny P.B."/>
            <person name="Labbe J."/>
            <person name="Martin F.M."/>
        </authorList>
    </citation>
    <scope>NUCLEOTIDE SEQUENCE</scope>
    <source>
        <strain evidence="1">EC-137</strain>
    </source>
</reference>
<comment type="caution">
    <text evidence="1">The sequence shown here is derived from an EMBL/GenBank/DDBJ whole genome shotgun (WGS) entry which is preliminary data.</text>
</comment>
<dbReference type="EMBL" id="MU273990">
    <property type="protein sequence ID" value="KAI0027125.1"/>
    <property type="molecule type" value="Genomic_DNA"/>
</dbReference>
<protein>
    <submittedName>
        <fullName evidence="1">Uncharacterized protein</fullName>
    </submittedName>
</protein>
<gene>
    <name evidence="1" type="ORF">K488DRAFT_91265</name>
</gene>
<sequence>MGSMEGCAERHSIQVHDKADLRMRSRAFVVCGLLDDRSGADTPHAEDYIRLFRVYEDGHEELGCGEALATDLLAQGGPTYCAATTLHLVTPDITQIARLMRVETREMAFRLLYLWDGMTDSFAGHMNMVPDVHHCFWSCAALVIASESMSLREYAFWHAASTSSVGSREHRTKSLMRRLIFSPCDTVPTRYALEICAFHLASFTIAIAIAPGTGRSWRTTGTSFLRTPIVWR</sequence>
<accession>A0ACB8Q5W5</accession>
<keyword evidence="2" id="KW-1185">Reference proteome</keyword>
<reference evidence="1" key="1">
    <citation type="submission" date="2021-02" db="EMBL/GenBank/DDBJ databases">
        <authorList>
            <consortium name="DOE Joint Genome Institute"/>
            <person name="Ahrendt S."/>
            <person name="Looney B.P."/>
            <person name="Miyauchi S."/>
            <person name="Morin E."/>
            <person name="Drula E."/>
            <person name="Courty P.E."/>
            <person name="Chicoki N."/>
            <person name="Fauchery L."/>
            <person name="Kohler A."/>
            <person name="Kuo A."/>
            <person name="Labutti K."/>
            <person name="Pangilinan J."/>
            <person name="Lipzen A."/>
            <person name="Riley R."/>
            <person name="Andreopoulos W."/>
            <person name="He G."/>
            <person name="Johnson J."/>
            <person name="Barry K.W."/>
            <person name="Grigoriev I.V."/>
            <person name="Nagy L."/>
            <person name="Hibbett D."/>
            <person name="Henrissat B."/>
            <person name="Matheny P.B."/>
            <person name="Labbe J."/>
            <person name="Martin F."/>
        </authorList>
    </citation>
    <scope>NUCLEOTIDE SEQUENCE</scope>
    <source>
        <strain evidence="1">EC-137</strain>
    </source>
</reference>
<name>A0ACB8Q5W5_9AGAM</name>
<dbReference type="Proteomes" id="UP000814128">
    <property type="component" value="Unassembled WGS sequence"/>
</dbReference>
<evidence type="ECO:0000313" key="1">
    <source>
        <dbReference type="EMBL" id="KAI0027125.1"/>
    </source>
</evidence>
<evidence type="ECO:0000313" key="2">
    <source>
        <dbReference type="Proteomes" id="UP000814128"/>
    </source>
</evidence>
<organism evidence="1 2">
    <name type="scientific">Vararia minispora EC-137</name>
    <dbReference type="NCBI Taxonomy" id="1314806"/>
    <lineage>
        <taxon>Eukaryota</taxon>
        <taxon>Fungi</taxon>
        <taxon>Dikarya</taxon>
        <taxon>Basidiomycota</taxon>
        <taxon>Agaricomycotina</taxon>
        <taxon>Agaricomycetes</taxon>
        <taxon>Russulales</taxon>
        <taxon>Lachnocladiaceae</taxon>
        <taxon>Vararia</taxon>
    </lineage>
</organism>
<proteinExistence type="predicted"/>